<dbReference type="GO" id="GO:0008652">
    <property type="term" value="P:amino acid biosynthetic process"/>
    <property type="evidence" value="ECO:0007669"/>
    <property type="project" value="UniProtKB-KW"/>
</dbReference>
<comment type="function">
    <text evidence="8">Catalyzes the transfer of the enolpyruvyl moiety of phosphoenolpyruvate (PEP) to the 5-hydroxyl of shikimate-3-phosphate (S3P) to produce enolpyruvyl shikimate-3-phosphate and inorganic phosphate.</text>
</comment>
<comment type="similarity">
    <text evidence="2 8">Belongs to the EPSP synthase family.</text>
</comment>
<evidence type="ECO:0000256" key="4">
    <source>
        <dbReference type="ARBA" id="ARBA00022605"/>
    </source>
</evidence>
<dbReference type="InterPro" id="IPR013792">
    <property type="entry name" value="RNA3'P_cycl/enolpyr_Trfase_a/b"/>
</dbReference>
<evidence type="ECO:0000256" key="5">
    <source>
        <dbReference type="ARBA" id="ARBA00022679"/>
    </source>
</evidence>
<feature type="binding site" evidence="8">
    <location>
        <position position="22"/>
    </location>
    <ligand>
        <name>3-phosphoshikimate</name>
        <dbReference type="ChEBI" id="CHEBI:145989"/>
    </ligand>
</feature>
<evidence type="ECO:0000313" key="11">
    <source>
        <dbReference type="Proteomes" id="UP000265715"/>
    </source>
</evidence>
<dbReference type="GO" id="GO:0009423">
    <property type="term" value="P:chorismate biosynthetic process"/>
    <property type="evidence" value="ECO:0007669"/>
    <property type="project" value="UniProtKB-UniRule"/>
</dbReference>
<dbReference type="EMBL" id="QXDL01000048">
    <property type="protein sequence ID" value="RIH86244.1"/>
    <property type="molecule type" value="Genomic_DNA"/>
</dbReference>
<dbReference type="RefSeq" id="WP_119314630.1">
    <property type="nucleotide sequence ID" value="NZ_QXDL01000048.1"/>
</dbReference>
<feature type="binding site" evidence="8">
    <location>
        <position position="313"/>
    </location>
    <ligand>
        <name>3-phosphoshikimate</name>
        <dbReference type="ChEBI" id="CHEBI:145989"/>
    </ligand>
</feature>
<keyword evidence="4 8" id="KW-0028">Amino-acid biosynthesis</keyword>
<dbReference type="PANTHER" id="PTHR21090">
    <property type="entry name" value="AROM/DEHYDROQUINATE SYNTHASE"/>
    <property type="match status" value="1"/>
</dbReference>
<feature type="binding site" evidence="8">
    <location>
        <position position="165"/>
    </location>
    <ligand>
        <name>3-phosphoshikimate</name>
        <dbReference type="ChEBI" id="CHEBI:145989"/>
    </ligand>
</feature>
<dbReference type="SUPFAM" id="SSF55205">
    <property type="entry name" value="EPT/RTPC-like"/>
    <property type="match status" value="1"/>
</dbReference>
<dbReference type="GO" id="GO:0003866">
    <property type="term" value="F:3-phosphoshikimate 1-carboxyvinyltransferase activity"/>
    <property type="evidence" value="ECO:0007669"/>
    <property type="project" value="UniProtKB-UniRule"/>
</dbReference>
<accession>A0A399ENG0</accession>
<evidence type="ECO:0000313" key="10">
    <source>
        <dbReference type="EMBL" id="RIH86244.1"/>
    </source>
</evidence>
<name>A0A399ENG0_9DEIN</name>
<dbReference type="InterPro" id="IPR023193">
    <property type="entry name" value="EPSP_synthase_CS"/>
</dbReference>
<feature type="binding site" evidence="8">
    <location>
        <position position="344"/>
    </location>
    <ligand>
        <name>phosphoenolpyruvate</name>
        <dbReference type="ChEBI" id="CHEBI:58702"/>
    </ligand>
</feature>
<feature type="domain" description="Enolpyruvate transferase" evidence="9">
    <location>
        <begin position="8"/>
        <end position="419"/>
    </location>
</feature>
<dbReference type="FunFam" id="3.65.10.10:FF:000005">
    <property type="entry name" value="3-phosphoshikimate 1-carboxyvinyltransferase"/>
    <property type="match status" value="1"/>
</dbReference>
<keyword evidence="6 8" id="KW-0057">Aromatic amino acid biosynthesis</keyword>
<dbReference type="UniPathway" id="UPA00053">
    <property type="reaction ID" value="UER00089"/>
</dbReference>
<evidence type="ECO:0000256" key="2">
    <source>
        <dbReference type="ARBA" id="ARBA00009948"/>
    </source>
</evidence>
<feature type="binding site" evidence="8">
    <location>
        <position position="21"/>
    </location>
    <ligand>
        <name>phosphoenolpyruvate</name>
        <dbReference type="ChEBI" id="CHEBI:58702"/>
    </ligand>
</feature>
<feature type="binding site" evidence="8">
    <location>
        <position position="26"/>
    </location>
    <ligand>
        <name>3-phosphoshikimate</name>
        <dbReference type="ChEBI" id="CHEBI:145989"/>
    </ligand>
</feature>
<dbReference type="HAMAP" id="MF_00210">
    <property type="entry name" value="EPSP_synth"/>
    <property type="match status" value="1"/>
</dbReference>
<evidence type="ECO:0000256" key="7">
    <source>
        <dbReference type="ARBA" id="ARBA00044633"/>
    </source>
</evidence>
<dbReference type="OrthoDB" id="9809920at2"/>
<evidence type="ECO:0000256" key="3">
    <source>
        <dbReference type="ARBA" id="ARBA00022490"/>
    </source>
</evidence>
<keyword evidence="11" id="KW-1185">Reference proteome</keyword>
<keyword evidence="3 8" id="KW-0963">Cytoplasm</keyword>
<dbReference type="CDD" id="cd01556">
    <property type="entry name" value="EPSP_synthase"/>
    <property type="match status" value="1"/>
</dbReference>
<feature type="binding site" evidence="8">
    <location>
        <position position="167"/>
    </location>
    <ligand>
        <name>3-phosphoshikimate</name>
        <dbReference type="ChEBI" id="CHEBI:145989"/>
    </ligand>
</feature>
<dbReference type="Proteomes" id="UP000265715">
    <property type="component" value="Unassembled WGS sequence"/>
</dbReference>
<proteinExistence type="inferred from homology"/>
<feature type="binding site" evidence="8">
    <location>
        <position position="340"/>
    </location>
    <ligand>
        <name>3-phosphoshikimate</name>
        <dbReference type="ChEBI" id="CHEBI:145989"/>
    </ligand>
</feature>
<organism evidence="10 11">
    <name type="scientific">Calidithermus terrae</name>
    <dbReference type="NCBI Taxonomy" id="1408545"/>
    <lineage>
        <taxon>Bacteria</taxon>
        <taxon>Thermotogati</taxon>
        <taxon>Deinococcota</taxon>
        <taxon>Deinococci</taxon>
        <taxon>Thermales</taxon>
        <taxon>Thermaceae</taxon>
        <taxon>Calidithermus</taxon>
    </lineage>
</organism>
<reference evidence="10 11" key="1">
    <citation type="submission" date="2018-08" db="EMBL/GenBank/DDBJ databases">
        <title>Meiothermus terrae DSM 26712 genome sequencing project.</title>
        <authorList>
            <person name="Da Costa M.S."/>
            <person name="Albuquerque L."/>
            <person name="Raposo P."/>
            <person name="Froufe H.J.C."/>
            <person name="Barroso C.S."/>
            <person name="Egas C."/>
        </authorList>
    </citation>
    <scope>NUCLEOTIDE SEQUENCE [LARGE SCALE GENOMIC DNA]</scope>
    <source>
        <strain evidence="10 11">DSM 26712</strain>
    </source>
</reference>
<dbReference type="PROSITE" id="PS00885">
    <property type="entry name" value="EPSP_SYNTHASE_2"/>
    <property type="match status" value="1"/>
</dbReference>
<dbReference type="Gene3D" id="3.65.10.10">
    <property type="entry name" value="Enolpyruvate transferase domain"/>
    <property type="match status" value="2"/>
</dbReference>
<evidence type="ECO:0000256" key="1">
    <source>
        <dbReference type="ARBA" id="ARBA00004811"/>
    </source>
</evidence>
<dbReference type="GO" id="GO:0005737">
    <property type="term" value="C:cytoplasm"/>
    <property type="evidence" value="ECO:0007669"/>
    <property type="project" value="UniProtKB-SubCell"/>
</dbReference>
<dbReference type="Pfam" id="PF00275">
    <property type="entry name" value="EPSP_synthase"/>
    <property type="match status" value="1"/>
</dbReference>
<feature type="binding site" evidence="8">
    <location>
        <position position="21"/>
    </location>
    <ligand>
        <name>3-phosphoshikimate</name>
        <dbReference type="ChEBI" id="CHEBI:145989"/>
    </ligand>
</feature>
<dbReference type="InterPro" id="IPR001986">
    <property type="entry name" value="Enolpyruvate_Tfrase_dom"/>
</dbReference>
<comment type="caution">
    <text evidence="8">Lacks conserved residue(s) required for the propagation of feature annotation.</text>
</comment>
<dbReference type="PIRSF" id="PIRSF000505">
    <property type="entry name" value="EPSPS"/>
    <property type="match status" value="1"/>
</dbReference>
<dbReference type="InterPro" id="IPR006264">
    <property type="entry name" value="EPSP_synthase"/>
</dbReference>
<dbReference type="GO" id="GO:0009073">
    <property type="term" value="P:aromatic amino acid family biosynthetic process"/>
    <property type="evidence" value="ECO:0007669"/>
    <property type="project" value="UniProtKB-KW"/>
</dbReference>
<dbReference type="AlphaFoldDB" id="A0A399ENG0"/>
<evidence type="ECO:0000256" key="8">
    <source>
        <dbReference type="HAMAP-Rule" id="MF_00210"/>
    </source>
</evidence>
<feature type="binding site" evidence="8">
    <location>
        <position position="92"/>
    </location>
    <ligand>
        <name>phosphoenolpyruvate</name>
        <dbReference type="ChEBI" id="CHEBI:58702"/>
    </ligand>
</feature>
<dbReference type="InterPro" id="IPR036968">
    <property type="entry name" value="Enolpyruvate_Tfrase_sf"/>
</dbReference>
<feature type="binding site" evidence="8">
    <location>
        <position position="386"/>
    </location>
    <ligand>
        <name>phosphoenolpyruvate</name>
        <dbReference type="ChEBI" id="CHEBI:58702"/>
    </ligand>
</feature>
<comment type="caution">
    <text evidence="10">The sequence shown here is derived from an EMBL/GenBank/DDBJ whole genome shotgun (WGS) entry which is preliminary data.</text>
</comment>
<evidence type="ECO:0000259" key="9">
    <source>
        <dbReference type="Pfam" id="PF00275"/>
    </source>
</evidence>
<comment type="subcellular location">
    <subcellularLocation>
        <location evidence="8">Cytoplasm</location>
    </subcellularLocation>
</comment>
<feature type="active site" description="Proton acceptor" evidence="8">
    <location>
        <position position="313"/>
    </location>
</feature>
<keyword evidence="5 8" id="KW-0808">Transferase</keyword>
<protein>
    <recommendedName>
        <fullName evidence="8">3-phosphoshikimate 1-carboxyvinyltransferase</fullName>
        <ecNumber evidence="8">2.5.1.19</ecNumber>
    </recommendedName>
    <alternativeName>
        <fullName evidence="8">5-enolpyruvylshikimate-3-phosphate synthase</fullName>
        <shortName evidence="8">EPSP synthase</shortName>
        <shortName evidence="8">EPSPS</shortName>
    </alternativeName>
</protein>
<gene>
    <name evidence="8 10" type="primary">aroA</name>
    <name evidence="10" type="ORF">Mterra_01493</name>
</gene>
<feature type="binding site" evidence="8">
    <location>
        <position position="120"/>
    </location>
    <ligand>
        <name>phosphoenolpyruvate</name>
        <dbReference type="ChEBI" id="CHEBI:58702"/>
    </ligand>
</feature>
<dbReference type="PANTHER" id="PTHR21090:SF5">
    <property type="entry name" value="PENTAFUNCTIONAL AROM POLYPEPTIDE"/>
    <property type="match status" value="1"/>
</dbReference>
<comment type="catalytic activity">
    <reaction evidence="7">
        <text>3-phosphoshikimate + phosphoenolpyruvate = 5-O-(1-carboxyvinyl)-3-phosphoshikimate + phosphate</text>
        <dbReference type="Rhea" id="RHEA:21256"/>
        <dbReference type="ChEBI" id="CHEBI:43474"/>
        <dbReference type="ChEBI" id="CHEBI:57701"/>
        <dbReference type="ChEBI" id="CHEBI:58702"/>
        <dbReference type="ChEBI" id="CHEBI:145989"/>
        <dbReference type="EC" id="2.5.1.19"/>
    </reaction>
    <physiologicalReaction direction="left-to-right" evidence="7">
        <dbReference type="Rhea" id="RHEA:21257"/>
    </physiologicalReaction>
</comment>
<feature type="binding site" evidence="8">
    <location>
        <position position="167"/>
    </location>
    <ligand>
        <name>phosphoenolpyruvate</name>
        <dbReference type="ChEBI" id="CHEBI:58702"/>
    </ligand>
</feature>
<evidence type="ECO:0000256" key="6">
    <source>
        <dbReference type="ARBA" id="ARBA00023141"/>
    </source>
</evidence>
<dbReference type="EC" id="2.5.1.19" evidence="8"/>
<comment type="pathway">
    <text evidence="1 8">Metabolic intermediate biosynthesis; chorismate biosynthesis; chorismate from D-erythrose 4-phosphate and phosphoenolpyruvate: step 6/7.</text>
</comment>
<comment type="subunit">
    <text evidence="8">Monomer.</text>
</comment>
<sequence>MERLITPTLSLRGRLRVPGDKSVTHRGLMLGAMAQGETWLRHPLKAGDTLSTAAVMRALGAEIHEEGEHFRVRGAGLRLREPADVLDCGNAGTLIRLVSGLLSGQEMFAVLTGDASLKRRPMGRVTEPLRQMGARIEGREGGRLAPLAIRGGGLKGIRYELPVPSAQVKSAVLLAGLFAEGETVVVEKAPTRDHSERIFRHFGLPVTVEGNQIRTERARPYPARDLTVPGDISSAAFFIVAALITPDSEVTLEGVGLNPTRTGLLSVLKEMGADLTWEVTEGHDGEPVGWIRARSSSLKGVAVDPALIPLMVDEVPVLAAAAAWAEGETFIPNLEELRVKESDRLAAIAQNLHNLGVRTEAGPDWIRIRGGSVQGGGVVEPFHDHRIAMAFAVCGLQKGVTVQDAEWASISFPSFWEDLERLAAKD</sequence>
<dbReference type="NCBIfam" id="TIGR01356">
    <property type="entry name" value="aroA"/>
    <property type="match status" value="1"/>
</dbReference>